<evidence type="ECO:0000313" key="1">
    <source>
        <dbReference type="EMBL" id="GBP19339.1"/>
    </source>
</evidence>
<dbReference type="STRING" id="151549.A0A4C1TZ56"/>
<dbReference type="OrthoDB" id="10017160at2759"/>
<reference evidence="1 2" key="1">
    <citation type="journal article" date="2019" name="Commun. Biol.">
        <title>The bagworm genome reveals a unique fibroin gene that provides high tensile strength.</title>
        <authorList>
            <person name="Kono N."/>
            <person name="Nakamura H."/>
            <person name="Ohtoshi R."/>
            <person name="Tomita M."/>
            <person name="Numata K."/>
            <person name="Arakawa K."/>
        </authorList>
    </citation>
    <scope>NUCLEOTIDE SEQUENCE [LARGE SCALE GENOMIC DNA]</scope>
</reference>
<dbReference type="PANTHER" id="PTHR46060">
    <property type="entry name" value="MARINER MOS1 TRANSPOSASE-LIKE PROTEIN"/>
    <property type="match status" value="1"/>
</dbReference>
<dbReference type="EMBL" id="BGZK01000107">
    <property type="protein sequence ID" value="GBP19339.1"/>
    <property type="molecule type" value="Genomic_DNA"/>
</dbReference>
<name>A0A4C1TZ56_EUMVA</name>
<gene>
    <name evidence="1" type="ORF">EVAR_12380_1</name>
</gene>
<comment type="caution">
    <text evidence="1">The sequence shown here is derived from an EMBL/GenBank/DDBJ whole genome shotgun (WGS) entry which is preliminary data.</text>
</comment>
<evidence type="ECO:0000313" key="2">
    <source>
        <dbReference type="Proteomes" id="UP000299102"/>
    </source>
</evidence>
<proteinExistence type="predicted"/>
<protein>
    <submittedName>
        <fullName evidence="1">Mariner Mos1 transposase</fullName>
    </submittedName>
</protein>
<dbReference type="InterPro" id="IPR036397">
    <property type="entry name" value="RNaseH_sf"/>
</dbReference>
<dbReference type="InterPro" id="IPR052709">
    <property type="entry name" value="Transposase-MT_Hybrid"/>
</dbReference>
<organism evidence="1 2">
    <name type="scientific">Eumeta variegata</name>
    <name type="common">Bagworm moth</name>
    <name type="synonym">Eumeta japonica</name>
    <dbReference type="NCBI Taxonomy" id="151549"/>
    <lineage>
        <taxon>Eukaryota</taxon>
        <taxon>Metazoa</taxon>
        <taxon>Ecdysozoa</taxon>
        <taxon>Arthropoda</taxon>
        <taxon>Hexapoda</taxon>
        <taxon>Insecta</taxon>
        <taxon>Pterygota</taxon>
        <taxon>Neoptera</taxon>
        <taxon>Endopterygota</taxon>
        <taxon>Lepidoptera</taxon>
        <taxon>Glossata</taxon>
        <taxon>Ditrysia</taxon>
        <taxon>Tineoidea</taxon>
        <taxon>Psychidae</taxon>
        <taxon>Oiketicinae</taxon>
        <taxon>Eumeta</taxon>
    </lineage>
</organism>
<dbReference type="Gene3D" id="3.30.420.10">
    <property type="entry name" value="Ribonuclease H-like superfamily/Ribonuclease H"/>
    <property type="match status" value="1"/>
</dbReference>
<dbReference type="AlphaFoldDB" id="A0A4C1TZ56"/>
<accession>A0A4C1TZ56</accession>
<dbReference type="Proteomes" id="UP000299102">
    <property type="component" value="Unassembled WGS sequence"/>
</dbReference>
<sequence length="265" mass="31528">MKTETATNYTENKFTRGRAGSEKNWNFKRKESSAPTWRKRRASRNLVGEKRDDVRACYLRFWLEVCYTCRIKMPVCGEQNASYPAECSMMGVIMECVREWCGLKKAALSVERKKVPHNLSIDQKQSRDDWRKNDKKYNYYASKADAVVFEEIRKNNRQHRIIFHHDNASCHTSTETTWFLEGQKIELPGHPQYSPDSAPNDFYLFPSAKNKLRGQHFSCREEAVDAFKMHVLEIPQSEWRKRRKNWFQQLQKCIDHHGEYFEKQQ</sequence>
<dbReference type="GO" id="GO:0003676">
    <property type="term" value="F:nucleic acid binding"/>
    <property type="evidence" value="ECO:0007669"/>
    <property type="project" value="InterPro"/>
</dbReference>
<dbReference type="PANTHER" id="PTHR46060:SF1">
    <property type="entry name" value="MARINER MOS1 TRANSPOSASE-LIKE PROTEIN"/>
    <property type="match status" value="1"/>
</dbReference>
<keyword evidence="2" id="KW-1185">Reference proteome</keyword>